<keyword evidence="2" id="KW-1185">Reference proteome</keyword>
<gene>
    <name evidence="1" type="ORF">KI387_018633</name>
</gene>
<dbReference type="AlphaFoldDB" id="A0AA38L9H5"/>
<organism evidence="1 2">
    <name type="scientific">Taxus chinensis</name>
    <name type="common">Chinese yew</name>
    <name type="synonym">Taxus wallichiana var. chinensis</name>
    <dbReference type="NCBI Taxonomy" id="29808"/>
    <lineage>
        <taxon>Eukaryota</taxon>
        <taxon>Viridiplantae</taxon>
        <taxon>Streptophyta</taxon>
        <taxon>Embryophyta</taxon>
        <taxon>Tracheophyta</taxon>
        <taxon>Spermatophyta</taxon>
        <taxon>Pinopsida</taxon>
        <taxon>Pinidae</taxon>
        <taxon>Conifers II</taxon>
        <taxon>Cupressales</taxon>
        <taxon>Taxaceae</taxon>
        <taxon>Taxus</taxon>
    </lineage>
</organism>
<sequence>MERMRFWNGVGVTDTTGGCVAMGICETMGADCVMVWVVNEGTTDTTGASDTTDAAVMAIWGLAAKLSGVKQ</sequence>
<dbReference type="EMBL" id="JAHRHJ020000004">
    <property type="protein sequence ID" value="KAH9316864.1"/>
    <property type="molecule type" value="Genomic_DNA"/>
</dbReference>
<dbReference type="Proteomes" id="UP000824469">
    <property type="component" value="Unassembled WGS sequence"/>
</dbReference>
<comment type="caution">
    <text evidence="1">The sequence shown here is derived from an EMBL/GenBank/DDBJ whole genome shotgun (WGS) entry which is preliminary data.</text>
</comment>
<accession>A0AA38L9H5</accession>
<reference evidence="1 2" key="1">
    <citation type="journal article" date="2021" name="Nat. Plants">
        <title>The Taxus genome provides insights into paclitaxel biosynthesis.</title>
        <authorList>
            <person name="Xiong X."/>
            <person name="Gou J."/>
            <person name="Liao Q."/>
            <person name="Li Y."/>
            <person name="Zhou Q."/>
            <person name="Bi G."/>
            <person name="Li C."/>
            <person name="Du R."/>
            <person name="Wang X."/>
            <person name="Sun T."/>
            <person name="Guo L."/>
            <person name="Liang H."/>
            <person name="Lu P."/>
            <person name="Wu Y."/>
            <person name="Zhang Z."/>
            <person name="Ro D.K."/>
            <person name="Shang Y."/>
            <person name="Huang S."/>
            <person name="Yan J."/>
        </authorList>
    </citation>
    <scope>NUCLEOTIDE SEQUENCE [LARGE SCALE GENOMIC DNA]</scope>
    <source>
        <strain evidence="1">Ta-2019</strain>
    </source>
</reference>
<feature type="non-terminal residue" evidence="1">
    <location>
        <position position="71"/>
    </location>
</feature>
<protein>
    <submittedName>
        <fullName evidence="1">Uncharacterized protein</fullName>
    </submittedName>
</protein>
<evidence type="ECO:0000313" key="2">
    <source>
        <dbReference type="Proteomes" id="UP000824469"/>
    </source>
</evidence>
<evidence type="ECO:0000313" key="1">
    <source>
        <dbReference type="EMBL" id="KAH9316864.1"/>
    </source>
</evidence>
<proteinExistence type="predicted"/>
<name>A0AA38L9H5_TAXCH</name>